<dbReference type="Pfam" id="PF00512">
    <property type="entry name" value="HisKA"/>
    <property type="match status" value="1"/>
</dbReference>
<evidence type="ECO:0000256" key="12">
    <source>
        <dbReference type="SAM" id="Phobius"/>
    </source>
</evidence>
<gene>
    <name evidence="15" type="ORF">QUG92_02980</name>
</gene>
<dbReference type="InterPro" id="IPR003661">
    <property type="entry name" value="HisK_dim/P_dom"/>
</dbReference>
<evidence type="ECO:0000256" key="9">
    <source>
        <dbReference type="ARBA" id="ARBA00023012"/>
    </source>
</evidence>
<feature type="domain" description="HAMP" evidence="14">
    <location>
        <begin position="191"/>
        <end position="244"/>
    </location>
</feature>
<keyword evidence="5" id="KW-0808">Transferase</keyword>
<keyword evidence="6 12" id="KW-0812">Transmembrane</keyword>
<feature type="transmembrane region" description="Helical" evidence="12">
    <location>
        <begin position="173"/>
        <end position="194"/>
    </location>
</feature>
<comment type="catalytic activity">
    <reaction evidence="1">
        <text>ATP + protein L-histidine = ADP + protein N-phospho-L-histidine.</text>
        <dbReference type="EC" id="2.7.13.3"/>
    </reaction>
</comment>
<keyword evidence="10 12" id="KW-0472">Membrane</keyword>
<sequence length="534" mass="55732">MTETAPTPGSPGPRHGLPRPLRNLSLRSRITIGSTAIAAVVIVLLVLVMRFQVVSVVASATRTLLDADVDPYVATLEVDSDPDLSAPGNAQLVAVVAPSGQIRLSTMPPRVERALGSLTSTQAGASVLDVSGSEYRVVIEHPVNQAGRWTVVAARNSQAEAIVVDDLTTTLSLTGLAILIAFGVASWILATAALRPVNRMRREAERLSVAPERAELPVGPAQDELASLATTLNAFLARTRQATERERQMVSDASHELRTPLAILTTQLDLASLDGDDAAALAAHIDRAKRSVARLSRLANDLLTLSRIEDSERREQDGGPQPTTTWSDLGDEVMAAVDRVRLIASAKDITVDFDLEPPGPTSPAGSSEPHGAPVAAPRSDASSDRSDGVVPGGVGTDAGEPRFRLDTGGMAQLVTNTASNAVAALPRGGGVFVSWHVEGAEGVLQVTDDGPGVPESFIPVAFDRFTRPDEARTSRRDPDPATGGVPLPGGSGLGLAIVRAIAERSGGTASLRNVRSGGLEVTVRVPVVPPQTTA</sequence>
<feature type="region of interest" description="Disordered" evidence="11">
    <location>
        <begin position="466"/>
        <end position="489"/>
    </location>
</feature>
<dbReference type="Proteomes" id="UP001237823">
    <property type="component" value="Unassembled WGS sequence"/>
</dbReference>
<dbReference type="InterPro" id="IPR004358">
    <property type="entry name" value="Sig_transdc_His_kin-like_C"/>
</dbReference>
<evidence type="ECO:0000256" key="11">
    <source>
        <dbReference type="SAM" id="MobiDB-lite"/>
    </source>
</evidence>
<feature type="domain" description="Histidine kinase" evidence="13">
    <location>
        <begin position="252"/>
        <end position="529"/>
    </location>
</feature>
<evidence type="ECO:0000256" key="5">
    <source>
        <dbReference type="ARBA" id="ARBA00022679"/>
    </source>
</evidence>
<dbReference type="Gene3D" id="1.10.287.130">
    <property type="match status" value="1"/>
</dbReference>
<dbReference type="Pfam" id="PF02518">
    <property type="entry name" value="HATPase_c"/>
    <property type="match status" value="1"/>
</dbReference>
<dbReference type="Pfam" id="PF00672">
    <property type="entry name" value="HAMP"/>
    <property type="match status" value="1"/>
</dbReference>
<evidence type="ECO:0000256" key="6">
    <source>
        <dbReference type="ARBA" id="ARBA00022692"/>
    </source>
</evidence>
<dbReference type="InterPro" id="IPR005467">
    <property type="entry name" value="His_kinase_dom"/>
</dbReference>
<dbReference type="PANTHER" id="PTHR45436">
    <property type="entry name" value="SENSOR HISTIDINE KINASE YKOH"/>
    <property type="match status" value="1"/>
</dbReference>
<feature type="transmembrane region" description="Helical" evidence="12">
    <location>
        <begin position="30"/>
        <end position="49"/>
    </location>
</feature>
<dbReference type="SUPFAM" id="SSF55874">
    <property type="entry name" value="ATPase domain of HSP90 chaperone/DNA topoisomerase II/histidine kinase"/>
    <property type="match status" value="1"/>
</dbReference>
<evidence type="ECO:0000256" key="4">
    <source>
        <dbReference type="ARBA" id="ARBA00022553"/>
    </source>
</evidence>
<dbReference type="PANTHER" id="PTHR45436:SF5">
    <property type="entry name" value="SENSOR HISTIDINE KINASE TRCS"/>
    <property type="match status" value="1"/>
</dbReference>
<dbReference type="PROSITE" id="PS50109">
    <property type="entry name" value="HIS_KIN"/>
    <property type="match status" value="1"/>
</dbReference>
<dbReference type="PRINTS" id="PR00344">
    <property type="entry name" value="BCTRLSENSOR"/>
</dbReference>
<evidence type="ECO:0000256" key="10">
    <source>
        <dbReference type="ARBA" id="ARBA00023136"/>
    </source>
</evidence>
<keyword evidence="8 12" id="KW-1133">Transmembrane helix</keyword>
<comment type="subcellular location">
    <subcellularLocation>
        <location evidence="2">Cell membrane</location>
    </subcellularLocation>
</comment>
<dbReference type="GO" id="GO:0016301">
    <property type="term" value="F:kinase activity"/>
    <property type="evidence" value="ECO:0007669"/>
    <property type="project" value="UniProtKB-KW"/>
</dbReference>
<dbReference type="Gene3D" id="6.10.340.10">
    <property type="match status" value="1"/>
</dbReference>
<dbReference type="SMART" id="SM00387">
    <property type="entry name" value="HATPase_c"/>
    <property type="match status" value="1"/>
</dbReference>
<organism evidence="15 16">
    <name type="scientific">Curtobacterium citri</name>
    <dbReference type="NCBI Taxonomy" id="3055139"/>
    <lineage>
        <taxon>Bacteria</taxon>
        <taxon>Bacillati</taxon>
        <taxon>Actinomycetota</taxon>
        <taxon>Actinomycetes</taxon>
        <taxon>Micrococcales</taxon>
        <taxon>Microbacteriaceae</taxon>
        <taxon>Curtobacterium</taxon>
    </lineage>
</organism>
<evidence type="ECO:0000259" key="14">
    <source>
        <dbReference type="PROSITE" id="PS50885"/>
    </source>
</evidence>
<feature type="region of interest" description="Disordered" evidence="11">
    <location>
        <begin position="1"/>
        <end position="20"/>
    </location>
</feature>
<evidence type="ECO:0000256" key="8">
    <source>
        <dbReference type="ARBA" id="ARBA00022989"/>
    </source>
</evidence>
<reference evidence="15 16" key="1">
    <citation type="submission" date="2023-06" db="EMBL/GenBank/DDBJ databases">
        <authorList>
            <person name="Feng G."/>
            <person name="Li J."/>
            <person name="Zhu H."/>
        </authorList>
    </citation>
    <scope>NUCLEOTIDE SEQUENCE [LARGE SCALE GENOMIC DNA]</scope>
    <source>
        <strain evidence="15 16">RHCKG23</strain>
    </source>
</reference>
<dbReference type="SUPFAM" id="SSF47384">
    <property type="entry name" value="Homodimeric domain of signal transducing histidine kinase"/>
    <property type="match status" value="1"/>
</dbReference>
<comment type="caution">
    <text evidence="15">The sequence shown here is derived from an EMBL/GenBank/DDBJ whole genome shotgun (WGS) entry which is preliminary data.</text>
</comment>
<protein>
    <recommendedName>
        <fullName evidence="3">histidine kinase</fullName>
        <ecNumber evidence="3">2.7.13.3</ecNumber>
    </recommendedName>
</protein>
<dbReference type="Gene3D" id="3.30.565.10">
    <property type="entry name" value="Histidine kinase-like ATPase, C-terminal domain"/>
    <property type="match status" value="1"/>
</dbReference>
<dbReference type="SMART" id="SM00304">
    <property type="entry name" value="HAMP"/>
    <property type="match status" value="1"/>
</dbReference>
<dbReference type="InterPro" id="IPR036097">
    <property type="entry name" value="HisK_dim/P_sf"/>
</dbReference>
<feature type="region of interest" description="Disordered" evidence="11">
    <location>
        <begin position="310"/>
        <end position="330"/>
    </location>
</feature>
<dbReference type="InterPro" id="IPR036890">
    <property type="entry name" value="HATPase_C_sf"/>
</dbReference>
<keyword evidence="7 15" id="KW-0418">Kinase</keyword>
<evidence type="ECO:0000256" key="3">
    <source>
        <dbReference type="ARBA" id="ARBA00012438"/>
    </source>
</evidence>
<dbReference type="EMBL" id="JAUCML010000002">
    <property type="protein sequence ID" value="MDM7884059.1"/>
    <property type="molecule type" value="Genomic_DNA"/>
</dbReference>
<evidence type="ECO:0000259" key="13">
    <source>
        <dbReference type="PROSITE" id="PS50109"/>
    </source>
</evidence>
<keyword evidence="9" id="KW-0902">Two-component regulatory system</keyword>
<dbReference type="RefSeq" id="WP_289457614.1">
    <property type="nucleotide sequence ID" value="NZ_JAUCML010000002.1"/>
</dbReference>
<dbReference type="InterPro" id="IPR003660">
    <property type="entry name" value="HAMP_dom"/>
</dbReference>
<name>A0ABT7T3X0_9MICO</name>
<evidence type="ECO:0000313" key="16">
    <source>
        <dbReference type="Proteomes" id="UP001237823"/>
    </source>
</evidence>
<dbReference type="PROSITE" id="PS50885">
    <property type="entry name" value="HAMP"/>
    <property type="match status" value="1"/>
</dbReference>
<dbReference type="EC" id="2.7.13.3" evidence="3"/>
<evidence type="ECO:0000313" key="15">
    <source>
        <dbReference type="EMBL" id="MDM7884059.1"/>
    </source>
</evidence>
<dbReference type="CDD" id="cd00082">
    <property type="entry name" value="HisKA"/>
    <property type="match status" value="1"/>
</dbReference>
<proteinExistence type="predicted"/>
<dbReference type="SMART" id="SM00388">
    <property type="entry name" value="HisKA"/>
    <property type="match status" value="1"/>
</dbReference>
<accession>A0ABT7T3X0</accession>
<evidence type="ECO:0000256" key="2">
    <source>
        <dbReference type="ARBA" id="ARBA00004236"/>
    </source>
</evidence>
<feature type="region of interest" description="Disordered" evidence="11">
    <location>
        <begin position="352"/>
        <end position="402"/>
    </location>
</feature>
<keyword evidence="4" id="KW-0597">Phosphoprotein</keyword>
<evidence type="ECO:0000256" key="1">
    <source>
        <dbReference type="ARBA" id="ARBA00000085"/>
    </source>
</evidence>
<evidence type="ECO:0000256" key="7">
    <source>
        <dbReference type="ARBA" id="ARBA00022777"/>
    </source>
</evidence>
<dbReference type="InterPro" id="IPR003594">
    <property type="entry name" value="HATPase_dom"/>
</dbReference>
<dbReference type="InterPro" id="IPR050428">
    <property type="entry name" value="TCS_sensor_his_kinase"/>
</dbReference>
<feature type="compositionally biased region" description="Basic and acidic residues" evidence="11">
    <location>
        <begin position="466"/>
        <end position="479"/>
    </location>
</feature>
<keyword evidence="16" id="KW-1185">Reference proteome</keyword>